<sequence>MASQAFLDKMQLRQNYRNLWHTDLMGTVRADFPLGHVSRTCFANELFTMTCQGTHVVRGIYHAVEDVEKVDAQSFAFALRFSCALEILLPQLASCSKMSSTYRLLNVITALLVCACMQTQHKIELDKRDGMFGPAPVMAVPPFQQMSRIDQPIPPPAGYAPSQPAYGQPYGYPPPAGSYPPPAGSYPPQGYPPAGYYPK</sequence>
<dbReference type="PANTHER" id="PTHR31152:SF1">
    <property type="entry name" value="PLAC8 FAMILY PROTEIN"/>
    <property type="match status" value="1"/>
</dbReference>
<name>A0A8J5L2A0_ZINOF</name>
<keyword evidence="3" id="KW-1185">Reference proteome</keyword>
<feature type="compositionally biased region" description="Pro residues" evidence="1">
    <location>
        <begin position="171"/>
        <end position="185"/>
    </location>
</feature>
<dbReference type="PANTHER" id="PTHR31152">
    <property type="entry name" value="PLAC8 FAMILY PROTEIN"/>
    <property type="match status" value="1"/>
</dbReference>
<accession>A0A8J5L2A0</accession>
<evidence type="ECO:0000256" key="1">
    <source>
        <dbReference type="SAM" id="MobiDB-lite"/>
    </source>
</evidence>
<dbReference type="Proteomes" id="UP000734854">
    <property type="component" value="Unassembled WGS sequence"/>
</dbReference>
<protein>
    <submittedName>
        <fullName evidence="2">Uncharacterized protein</fullName>
    </submittedName>
</protein>
<feature type="compositionally biased region" description="Low complexity" evidence="1">
    <location>
        <begin position="161"/>
        <end position="170"/>
    </location>
</feature>
<dbReference type="AlphaFoldDB" id="A0A8J5L2A0"/>
<feature type="region of interest" description="Disordered" evidence="1">
    <location>
        <begin position="150"/>
        <end position="185"/>
    </location>
</feature>
<reference evidence="2 3" key="1">
    <citation type="submission" date="2020-08" db="EMBL/GenBank/DDBJ databases">
        <title>Plant Genome Project.</title>
        <authorList>
            <person name="Zhang R.-G."/>
        </authorList>
    </citation>
    <scope>NUCLEOTIDE SEQUENCE [LARGE SCALE GENOMIC DNA]</scope>
    <source>
        <tissue evidence="2">Rhizome</tissue>
    </source>
</reference>
<gene>
    <name evidence="2" type="ORF">ZIOFF_034902</name>
</gene>
<evidence type="ECO:0000313" key="3">
    <source>
        <dbReference type="Proteomes" id="UP000734854"/>
    </source>
</evidence>
<organism evidence="2 3">
    <name type="scientific">Zingiber officinale</name>
    <name type="common">Ginger</name>
    <name type="synonym">Amomum zingiber</name>
    <dbReference type="NCBI Taxonomy" id="94328"/>
    <lineage>
        <taxon>Eukaryota</taxon>
        <taxon>Viridiplantae</taxon>
        <taxon>Streptophyta</taxon>
        <taxon>Embryophyta</taxon>
        <taxon>Tracheophyta</taxon>
        <taxon>Spermatophyta</taxon>
        <taxon>Magnoliopsida</taxon>
        <taxon>Liliopsida</taxon>
        <taxon>Zingiberales</taxon>
        <taxon>Zingiberaceae</taxon>
        <taxon>Zingiber</taxon>
    </lineage>
</organism>
<dbReference type="EMBL" id="JACMSC010000010">
    <property type="protein sequence ID" value="KAG6502617.1"/>
    <property type="molecule type" value="Genomic_DNA"/>
</dbReference>
<comment type="caution">
    <text evidence="2">The sequence shown here is derived from an EMBL/GenBank/DDBJ whole genome shotgun (WGS) entry which is preliminary data.</text>
</comment>
<proteinExistence type="predicted"/>
<evidence type="ECO:0000313" key="2">
    <source>
        <dbReference type="EMBL" id="KAG6502617.1"/>
    </source>
</evidence>